<evidence type="ECO:0000256" key="1">
    <source>
        <dbReference type="SAM" id="SignalP"/>
    </source>
</evidence>
<dbReference type="EMBL" id="JARBDR010000917">
    <property type="protein sequence ID" value="KAJ8303279.1"/>
    <property type="molecule type" value="Genomic_DNA"/>
</dbReference>
<dbReference type="PANTHER" id="PTHR34737:SF2">
    <property type="entry name" value="EF-HAND DOMAIN-CONTAINING PROTEIN"/>
    <property type="match status" value="1"/>
</dbReference>
<dbReference type="InterPro" id="IPR055313">
    <property type="entry name" value="Temptin-like"/>
</dbReference>
<dbReference type="PANTHER" id="PTHR34737">
    <property type="entry name" value="EF-HAND DOMAIN-CONTAINING PROTEIN"/>
    <property type="match status" value="1"/>
</dbReference>
<accession>A0ABQ9EDA6</accession>
<organism evidence="3 4">
    <name type="scientific">Tegillarca granosa</name>
    <name type="common">Malaysian cockle</name>
    <name type="synonym">Anadara granosa</name>
    <dbReference type="NCBI Taxonomy" id="220873"/>
    <lineage>
        <taxon>Eukaryota</taxon>
        <taxon>Metazoa</taxon>
        <taxon>Spiralia</taxon>
        <taxon>Lophotrochozoa</taxon>
        <taxon>Mollusca</taxon>
        <taxon>Bivalvia</taxon>
        <taxon>Autobranchia</taxon>
        <taxon>Pteriomorphia</taxon>
        <taxon>Arcoida</taxon>
        <taxon>Arcoidea</taxon>
        <taxon>Arcidae</taxon>
        <taxon>Tegillarca</taxon>
    </lineage>
</organism>
<gene>
    <name evidence="3" type="ORF">KUTeg_019675</name>
</gene>
<sequence length="144" mass="16041">MKIHIAFLISLSVFVLGHPGFRDKLPNGYAVPNPCPSSLVWNAVGHYNPNRFTAILNPFDADFGIANLTWTRELCMKDSDKDGKTNGEELGDPHCVWTEGKQPHGGALSHPGICEPVDSRNCSYQHFHCDCLEHCHDLVGHRIH</sequence>
<dbReference type="Pfam" id="PF24784">
    <property type="entry name" value="Temptin_C"/>
    <property type="match status" value="1"/>
</dbReference>
<evidence type="ECO:0000313" key="4">
    <source>
        <dbReference type="Proteomes" id="UP001217089"/>
    </source>
</evidence>
<name>A0ABQ9EDA6_TEGGR</name>
<protein>
    <recommendedName>
        <fullName evidence="2">Temptin Cys/Cys disulfide domain-containing protein</fullName>
    </recommendedName>
</protein>
<keyword evidence="1" id="KW-0732">Signal</keyword>
<dbReference type="InterPro" id="IPR057626">
    <property type="entry name" value="S-S_Temptin"/>
</dbReference>
<feature type="domain" description="Temptin Cys/Cys disulfide" evidence="2">
    <location>
        <begin position="16"/>
        <end position="113"/>
    </location>
</feature>
<feature type="signal peptide" evidence="1">
    <location>
        <begin position="1"/>
        <end position="17"/>
    </location>
</feature>
<dbReference type="Proteomes" id="UP001217089">
    <property type="component" value="Unassembled WGS sequence"/>
</dbReference>
<comment type="caution">
    <text evidence="3">The sequence shown here is derived from an EMBL/GenBank/DDBJ whole genome shotgun (WGS) entry which is preliminary data.</text>
</comment>
<evidence type="ECO:0000259" key="2">
    <source>
        <dbReference type="Pfam" id="PF24784"/>
    </source>
</evidence>
<reference evidence="3 4" key="1">
    <citation type="submission" date="2022-12" db="EMBL/GenBank/DDBJ databases">
        <title>Chromosome-level genome of Tegillarca granosa.</title>
        <authorList>
            <person name="Kim J."/>
        </authorList>
    </citation>
    <scope>NUCLEOTIDE SEQUENCE [LARGE SCALE GENOMIC DNA]</scope>
    <source>
        <strain evidence="3">Teg-2019</strain>
        <tissue evidence="3">Adductor muscle</tissue>
    </source>
</reference>
<proteinExistence type="predicted"/>
<evidence type="ECO:0000313" key="3">
    <source>
        <dbReference type="EMBL" id="KAJ8303279.1"/>
    </source>
</evidence>
<feature type="chain" id="PRO_5046656806" description="Temptin Cys/Cys disulfide domain-containing protein" evidence="1">
    <location>
        <begin position="18"/>
        <end position="144"/>
    </location>
</feature>
<keyword evidence="4" id="KW-1185">Reference proteome</keyword>